<protein>
    <submittedName>
        <fullName evidence="1">Uncharacterized protein</fullName>
    </submittedName>
</protein>
<dbReference type="EMBL" id="OX459951">
    <property type="protein sequence ID" value="CAI9157096.1"/>
    <property type="molecule type" value="Genomic_DNA"/>
</dbReference>
<sequence>MDRGTWWATAHRIAKESDTTKQLNTHAHWWFRGATASEDAAPVHSAPGLLAARSPAARAALQVPSSPQRDCSLALLFLNLYLCISRKILLLTFECQEDDLKQ</sequence>
<evidence type="ECO:0000313" key="1">
    <source>
        <dbReference type="EMBL" id="CAI9157096.1"/>
    </source>
</evidence>
<organism evidence="1 2">
    <name type="scientific">Rangifer tarandus platyrhynchus</name>
    <name type="common">Svalbard reindeer</name>
    <dbReference type="NCBI Taxonomy" id="3082113"/>
    <lineage>
        <taxon>Eukaryota</taxon>
        <taxon>Metazoa</taxon>
        <taxon>Chordata</taxon>
        <taxon>Craniata</taxon>
        <taxon>Vertebrata</taxon>
        <taxon>Euteleostomi</taxon>
        <taxon>Mammalia</taxon>
        <taxon>Eutheria</taxon>
        <taxon>Laurasiatheria</taxon>
        <taxon>Artiodactyla</taxon>
        <taxon>Ruminantia</taxon>
        <taxon>Pecora</taxon>
        <taxon>Cervidae</taxon>
        <taxon>Odocoileinae</taxon>
        <taxon>Rangifer</taxon>
    </lineage>
</organism>
<dbReference type="Proteomes" id="UP001176941">
    <property type="component" value="Chromosome 15"/>
</dbReference>
<reference evidence="1" key="1">
    <citation type="submission" date="2023-04" db="EMBL/GenBank/DDBJ databases">
        <authorList>
            <consortium name="ELIXIR-Norway"/>
        </authorList>
    </citation>
    <scope>NUCLEOTIDE SEQUENCE [LARGE SCALE GENOMIC DNA]</scope>
</reference>
<proteinExistence type="predicted"/>
<gene>
    <name evidence="1" type="ORF">MRATA1EN1_LOCUS6058</name>
</gene>
<name>A0ABN8YB68_RANTA</name>
<evidence type="ECO:0000313" key="2">
    <source>
        <dbReference type="Proteomes" id="UP001176941"/>
    </source>
</evidence>
<keyword evidence="2" id="KW-1185">Reference proteome</keyword>
<accession>A0ABN8YB68</accession>